<dbReference type="RefSeq" id="WP_198490958.1">
    <property type="nucleotide sequence ID" value="NZ_CP066078.1"/>
</dbReference>
<dbReference type="InterPro" id="IPR044068">
    <property type="entry name" value="CB"/>
</dbReference>
<dbReference type="InterPro" id="IPR010998">
    <property type="entry name" value="Integrase_recombinase_N"/>
</dbReference>
<dbReference type="GO" id="GO:0006310">
    <property type="term" value="P:DNA recombination"/>
    <property type="evidence" value="ECO:0007669"/>
    <property type="project" value="UniProtKB-KW"/>
</dbReference>
<dbReference type="InterPro" id="IPR011010">
    <property type="entry name" value="DNA_brk_join_enz"/>
</dbReference>
<evidence type="ECO:0000256" key="3">
    <source>
        <dbReference type="ARBA" id="ARBA00023172"/>
    </source>
</evidence>
<keyword evidence="2 4" id="KW-0238">DNA-binding</keyword>
<dbReference type="EMBL" id="CP066078">
    <property type="protein sequence ID" value="QQC60190.1"/>
    <property type="molecule type" value="Genomic_DNA"/>
</dbReference>
<feature type="domain" description="Tyr recombinase" evidence="5">
    <location>
        <begin position="97"/>
        <end position="261"/>
    </location>
</feature>
<name>A0A7T4MV57_9MICC</name>
<dbReference type="Gene3D" id="1.10.150.130">
    <property type="match status" value="1"/>
</dbReference>
<dbReference type="Proteomes" id="UP000595221">
    <property type="component" value="Chromosome"/>
</dbReference>
<evidence type="ECO:0000313" key="7">
    <source>
        <dbReference type="EMBL" id="QQC60190.1"/>
    </source>
</evidence>
<dbReference type="PROSITE" id="PS51898">
    <property type="entry name" value="TYR_RECOMBINASE"/>
    <property type="match status" value="1"/>
</dbReference>
<dbReference type="PROSITE" id="PS51900">
    <property type="entry name" value="CB"/>
    <property type="match status" value="1"/>
</dbReference>
<dbReference type="PANTHER" id="PTHR30349:SF41">
    <property type="entry name" value="INTEGRASE_RECOMBINASE PROTEIN MJ0367-RELATED"/>
    <property type="match status" value="1"/>
</dbReference>
<evidence type="ECO:0000259" key="6">
    <source>
        <dbReference type="PROSITE" id="PS51900"/>
    </source>
</evidence>
<protein>
    <submittedName>
        <fullName evidence="7">Tyrosine-type recombinase/integrase</fullName>
    </submittedName>
</protein>
<accession>A0A7T4MV57</accession>
<dbReference type="GO" id="GO:0003677">
    <property type="term" value="F:DNA binding"/>
    <property type="evidence" value="ECO:0007669"/>
    <property type="project" value="UniProtKB-UniRule"/>
</dbReference>
<evidence type="ECO:0000256" key="2">
    <source>
        <dbReference type="ARBA" id="ARBA00023125"/>
    </source>
</evidence>
<comment type="similarity">
    <text evidence="1">Belongs to the 'phage' integrase family.</text>
</comment>
<reference evidence="7 8" key="1">
    <citation type="submission" date="2020-12" db="EMBL/GenBank/DDBJ databases">
        <title>FDA dAtabase for Regulatory Grade micrObial Sequences (FDA-ARGOS): Supporting development and validation of Infectious Disease Dx tests.</title>
        <authorList>
            <person name="Sproer C."/>
            <person name="Gronow S."/>
            <person name="Severitt S."/>
            <person name="Schroder I."/>
            <person name="Tallon L."/>
            <person name="Sadzewicz L."/>
            <person name="Zhao X."/>
            <person name="Boylan J."/>
            <person name="Ott S."/>
            <person name="Bowen H."/>
            <person name="Vavikolanu K."/>
            <person name="Mehta A."/>
            <person name="Aluvathingal J."/>
            <person name="Nadendla S."/>
            <person name="Lowell S."/>
            <person name="Myers T."/>
            <person name="Yan Y."/>
            <person name="Sichtig H."/>
        </authorList>
    </citation>
    <scope>NUCLEOTIDE SEQUENCE [LARGE SCALE GENOMIC DNA]</scope>
    <source>
        <strain evidence="7 8">FDAARGOS_1001</strain>
    </source>
</reference>
<evidence type="ECO:0000259" key="5">
    <source>
        <dbReference type="PROSITE" id="PS51898"/>
    </source>
</evidence>
<dbReference type="PANTHER" id="PTHR30349">
    <property type="entry name" value="PHAGE INTEGRASE-RELATED"/>
    <property type="match status" value="1"/>
</dbReference>
<evidence type="ECO:0000256" key="4">
    <source>
        <dbReference type="PROSITE-ProRule" id="PRU01248"/>
    </source>
</evidence>
<proteinExistence type="inferred from homology"/>
<evidence type="ECO:0000256" key="1">
    <source>
        <dbReference type="ARBA" id="ARBA00008857"/>
    </source>
</evidence>
<dbReference type="Pfam" id="PF00589">
    <property type="entry name" value="Phage_integrase"/>
    <property type="match status" value="1"/>
</dbReference>
<gene>
    <name evidence="7" type="ORF">I6H58_04510</name>
</gene>
<dbReference type="InterPro" id="IPR002104">
    <property type="entry name" value="Integrase_catalytic"/>
</dbReference>
<dbReference type="InterPro" id="IPR013762">
    <property type="entry name" value="Integrase-like_cat_sf"/>
</dbReference>
<dbReference type="AlphaFoldDB" id="A0A7T4MV57"/>
<dbReference type="Gene3D" id="1.10.443.10">
    <property type="entry name" value="Intergrase catalytic core"/>
    <property type="match status" value="1"/>
</dbReference>
<dbReference type="SUPFAM" id="SSF56349">
    <property type="entry name" value="DNA breaking-rejoining enzymes"/>
    <property type="match status" value="1"/>
</dbReference>
<organism evidence="7 8">
    <name type="scientific">Rothia kristinae</name>
    <dbReference type="NCBI Taxonomy" id="37923"/>
    <lineage>
        <taxon>Bacteria</taxon>
        <taxon>Bacillati</taxon>
        <taxon>Actinomycetota</taxon>
        <taxon>Actinomycetes</taxon>
        <taxon>Micrococcales</taxon>
        <taxon>Micrococcaceae</taxon>
        <taxon>Rothia</taxon>
    </lineage>
</organism>
<dbReference type="InterPro" id="IPR050090">
    <property type="entry name" value="Tyrosine_recombinase_XerCD"/>
</dbReference>
<sequence length="282" mass="30824">MSRITDFLDWLRAGGQTPGTVNTRRWWITRAAGDLSPTTPETVTATQLTGWLANASWGPSTRKSALASLRRFFRWMRLAGHREDDPTALMLSITVPRHRARPTPDEALTAAFTRATSTEDRLMLLLGAYAGLRRTEIAALHTEHVHLTAAGSWLSITGKGGVTRQIPIHPALKPVLALKTTGWVFPGRFEGHRSSDAVGRRLSHLLGPGLTPHTLRHWFATTVYAGTHDLRAVQELLGHADISTTQTYIGLQSDQLEQAVASLPTAVLPVTDVQAPSMARGQ</sequence>
<evidence type="ECO:0000313" key="8">
    <source>
        <dbReference type="Proteomes" id="UP000595221"/>
    </source>
</evidence>
<feature type="domain" description="Core-binding (CB)" evidence="6">
    <location>
        <begin position="1"/>
        <end position="77"/>
    </location>
</feature>
<dbReference type="GO" id="GO:0015074">
    <property type="term" value="P:DNA integration"/>
    <property type="evidence" value="ECO:0007669"/>
    <property type="project" value="InterPro"/>
</dbReference>
<keyword evidence="3" id="KW-0233">DNA recombination</keyword>